<protein>
    <recommendedName>
        <fullName evidence="2">Transglycosylase SLT domain-containing protein</fullName>
    </recommendedName>
</protein>
<feature type="region of interest" description="Disordered" evidence="1">
    <location>
        <begin position="158"/>
        <end position="227"/>
    </location>
</feature>
<feature type="compositionally biased region" description="Low complexity" evidence="1">
    <location>
        <begin position="182"/>
        <end position="192"/>
    </location>
</feature>
<organism evidence="3 4">
    <name type="scientific">Bordetella genomosp. 9</name>
    <dbReference type="NCBI Taxonomy" id="1416803"/>
    <lineage>
        <taxon>Bacteria</taxon>
        <taxon>Pseudomonadati</taxon>
        <taxon>Pseudomonadota</taxon>
        <taxon>Betaproteobacteria</taxon>
        <taxon>Burkholderiales</taxon>
        <taxon>Alcaligenaceae</taxon>
        <taxon>Bordetella</taxon>
    </lineage>
</organism>
<sequence>MDFPTLARACAPAVHISTLSAVVRHESGFDPLAIGVNASPHRSIRPKSRQEAVNVVRDLIRQGVNFDVGYGQINVRNWKWLGVTPESIFDPCTNLAAAQRVLVDCYQRAAKQYGPGQRALYAAFSCYNTGNLTDGFSNGYVSQVIAGAGLPVPPIARVPGPKPGPGAAADADVEDSGAMTSAQPGAFAAPRADAFEAPRRDAFGKPAPRVFGNPVPARRSPPPSPAP</sequence>
<gene>
    <name evidence="3" type="ORF">CAL26_01460</name>
</gene>
<reference evidence="3" key="1">
    <citation type="submission" date="2017-05" db="EMBL/GenBank/DDBJ databases">
        <title>Complete and WGS of Bordetella genogroups.</title>
        <authorList>
            <person name="Spilker T."/>
            <person name="Lipuma J."/>
        </authorList>
    </citation>
    <scope>NUCLEOTIDE SEQUENCE</scope>
    <source>
        <strain evidence="3">AU21707</strain>
    </source>
</reference>
<comment type="caution">
    <text evidence="3">The sequence shown here is derived from an EMBL/GenBank/DDBJ whole genome shotgun (WGS) entry which is preliminary data.</text>
</comment>
<dbReference type="Proteomes" id="UP000216857">
    <property type="component" value="Unassembled WGS sequence"/>
</dbReference>
<evidence type="ECO:0000313" key="4">
    <source>
        <dbReference type="Proteomes" id="UP000216857"/>
    </source>
</evidence>
<dbReference type="InterPro" id="IPR023346">
    <property type="entry name" value="Lysozyme-like_dom_sf"/>
</dbReference>
<feature type="domain" description="Transglycosylase SLT" evidence="2">
    <location>
        <begin position="8"/>
        <end position="136"/>
    </location>
</feature>
<proteinExistence type="predicted"/>
<dbReference type="Pfam" id="PF01464">
    <property type="entry name" value="SLT"/>
    <property type="match status" value="1"/>
</dbReference>
<evidence type="ECO:0000256" key="1">
    <source>
        <dbReference type="SAM" id="MobiDB-lite"/>
    </source>
</evidence>
<dbReference type="OrthoDB" id="8565485at2"/>
<keyword evidence="4" id="KW-1185">Reference proteome</keyword>
<dbReference type="RefSeq" id="WP_094845169.1">
    <property type="nucleotide sequence ID" value="NZ_NEVJ01000001.1"/>
</dbReference>
<name>A0A261RM13_9BORD</name>
<dbReference type="InterPro" id="IPR008258">
    <property type="entry name" value="Transglycosylase_SLT_dom_1"/>
</dbReference>
<accession>A0A261RM13</accession>
<dbReference type="EMBL" id="NEVJ01000001">
    <property type="protein sequence ID" value="OZI26049.1"/>
    <property type="molecule type" value="Genomic_DNA"/>
</dbReference>
<dbReference type="Gene3D" id="1.10.530.10">
    <property type="match status" value="1"/>
</dbReference>
<dbReference type="CDD" id="cd16892">
    <property type="entry name" value="LT_VirB1-like"/>
    <property type="match status" value="1"/>
</dbReference>
<feature type="compositionally biased region" description="Basic and acidic residues" evidence="1">
    <location>
        <begin position="193"/>
        <end position="203"/>
    </location>
</feature>
<dbReference type="AlphaFoldDB" id="A0A261RM13"/>
<dbReference type="SUPFAM" id="SSF53955">
    <property type="entry name" value="Lysozyme-like"/>
    <property type="match status" value="1"/>
</dbReference>
<evidence type="ECO:0000259" key="2">
    <source>
        <dbReference type="Pfam" id="PF01464"/>
    </source>
</evidence>
<evidence type="ECO:0000313" key="3">
    <source>
        <dbReference type="EMBL" id="OZI26049.1"/>
    </source>
</evidence>